<dbReference type="PANTHER" id="PTHR32282:SF32">
    <property type="entry name" value="PENICILLIN-BINDING PROTEIN 2A"/>
    <property type="match status" value="1"/>
</dbReference>
<dbReference type="InterPro" id="IPR001264">
    <property type="entry name" value="Glyco_trans_51"/>
</dbReference>
<evidence type="ECO:0000256" key="10">
    <source>
        <dbReference type="ARBA" id="ARBA00022989"/>
    </source>
</evidence>
<evidence type="ECO:0008006" key="21">
    <source>
        <dbReference type="Google" id="ProtNLM"/>
    </source>
</evidence>
<keyword evidence="8" id="KW-0133">Cell shape</keyword>
<evidence type="ECO:0000256" key="6">
    <source>
        <dbReference type="ARBA" id="ARBA00022692"/>
    </source>
</evidence>
<keyword evidence="6 16" id="KW-0812">Transmembrane</keyword>
<dbReference type="SUPFAM" id="SSF56601">
    <property type="entry name" value="beta-lactamase/transpeptidase-like"/>
    <property type="match status" value="1"/>
</dbReference>
<evidence type="ECO:0000256" key="12">
    <source>
        <dbReference type="ARBA" id="ARBA00023268"/>
    </source>
</evidence>
<evidence type="ECO:0000256" key="15">
    <source>
        <dbReference type="ARBA" id="ARBA00049902"/>
    </source>
</evidence>
<dbReference type="Pfam" id="PF00912">
    <property type="entry name" value="Transgly"/>
    <property type="match status" value="1"/>
</dbReference>
<organism evidence="19 20">
    <name type="scientific">Paenibacillus helianthi</name>
    <dbReference type="NCBI Taxonomy" id="1349432"/>
    <lineage>
        <taxon>Bacteria</taxon>
        <taxon>Bacillati</taxon>
        <taxon>Bacillota</taxon>
        <taxon>Bacilli</taxon>
        <taxon>Bacillales</taxon>
        <taxon>Paenibacillaceae</taxon>
        <taxon>Paenibacillus</taxon>
    </lineage>
</organism>
<dbReference type="InterPro" id="IPR012338">
    <property type="entry name" value="Beta-lactam/transpept-like"/>
</dbReference>
<dbReference type="InterPro" id="IPR050396">
    <property type="entry name" value="Glycosyltr_51/Transpeptidase"/>
</dbReference>
<dbReference type="InterPro" id="IPR036950">
    <property type="entry name" value="PBP_transglycosylase"/>
</dbReference>
<accession>A0ABX3EK74</accession>
<name>A0ABX3EK74_9BACL</name>
<keyword evidence="7" id="KW-0378">Hydrolase</keyword>
<evidence type="ECO:0000313" key="19">
    <source>
        <dbReference type="EMBL" id="OKP81730.1"/>
    </source>
</evidence>
<keyword evidence="10 16" id="KW-1133">Transmembrane helix</keyword>
<sequence>MSRLDARARRKLLRIFYTAFDIGVACALLLVALIVYVHLYGDAVLDRHPEKLKLAESSIILASDGTVLRRIPLPESGYRRSARLEEMPELLIKTFLAVEDHRYYSHQGLDYTGILRAALHNAVYLDNAEGGSSITQQLARNLYLNRDKNLLRKLNEASLAIALEKRLSKEEILQHYLNQIYMGQGQYGVKAAAEHYFGKTYMKELEIWQIAALAAIPKGPSVYNPESAGERPVERRKLVLRIMEQRGLITHEEMVAAAKQEIRPEAGTEAYSPGTGASYINTVLKEASRLTGKTETELQTGGYTIVTGMNPGAQLALEETFRNSDFFPSDGKTQQVEAAMVIINHDNGEIVALTGGRDPSIGSLNRAIIDARQPGSAFKPVIDYGPALESGKFMPDSLLLDRKQRYGSYSPDNHNGIYRGQVSMSQALQQSINAPAVWLLKQVGVENARAFAAKLGIVLPQEDNNLSIALGGLHTGVSPLKMAQAYSVFASGGTFNEAHTVRSISDAQGKMLYRYASKRKQVVSPLTAANMTAMLRDVVNKGTGVKARMNIPVAGKTGTTQADLPGVTGKANRDLWFVGYTPAWTAAVWMGFDHTDKDNFMTAGSGMAAALFSNVMNKAYTGSGR</sequence>
<reference evidence="19 20" key="1">
    <citation type="submission" date="2016-03" db="EMBL/GenBank/DDBJ databases">
        <authorList>
            <person name="Sant'Anna F.H."/>
            <person name="Ambrosini A."/>
            <person name="Souza R."/>
            <person name="Bach E."/>
            <person name="Fernandes G."/>
            <person name="Balsanelli E."/>
            <person name="Baura V.A."/>
            <person name="Souza E.M."/>
            <person name="Passaglia L."/>
        </authorList>
    </citation>
    <scope>NUCLEOTIDE SEQUENCE [LARGE SCALE GENOMIC DNA]</scope>
    <source>
        <strain evidence="19 20">P26E</strain>
    </source>
</reference>
<evidence type="ECO:0000256" key="2">
    <source>
        <dbReference type="ARBA" id="ARBA00022645"/>
    </source>
</evidence>
<evidence type="ECO:0000256" key="8">
    <source>
        <dbReference type="ARBA" id="ARBA00022960"/>
    </source>
</evidence>
<dbReference type="Proteomes" id="UP000186058">
    <property type="component" value="Unassembled WGS sequence"/>
</dbReference>
<evidence type="ECO:0000313" key="20">
    <source>
        <dbReference type="Proteomes" id="UP000186058"/>
    </source>
</evidence>
<keyword evidence="4" id="KW-0328">Glycosyltransferase</keyword>
<keyword evidence="2" id="KW-0121">Carboxypeptidase</keyword>
<dbReference type="NCBIfam" id="TIGR02074">
    <property type="entry name" value="PBP_1a_fam"/>
    <property type="match status" value="1"/>
</dbReference>
<dbReference type="Gene3D" id="1.10.3810.10">
    <property type="entry name" value="Biosynthetic peptidoglycan transglycosylase-like"/>
    <property type="match status" value="1"/>
</dbReference>
<dbReference type="Pfam" id="PF00905">
    <property type="entry name" value="Transpeptidase"/>
    <property type="match status" value="1"/>
</dbReference>
<feature type="domain" description="Penicillin-binding protein transpeptidase" evidence="17">
    <location>
        <begin position="339"/>
        <end position="616"/>
    </location>
</feature>
<keyword evidence="13" id="KW-0961">Cell wall biogenesis/degradation</keyword>
<evidence type="ECO:0000256" key="11">
    <source>
        <dbReference type="ARBA" id="ARBA00023136"/>
    </source>
</evidence>
<gene>
    <name evidence="19" type="ORF">A3844_25435</name>
</gene>
<feature type="transmembrane region" description="Helical" evidence="16">
    <location>
        <begin position="12"/>
        <end position="39"/>
    </location>
</feature>
<evidence type="ECO:0000256" key="9">
    <source>
        <dbReference type="ARBA" id="ARBA00022984"/>
    </source>
</evidence>
<dbReference type="SUPFAM" id="SSF53955">
    <property type="entry name" value="Lysozyme-like"/>
    <property type="match status" value="1"/>
</dbReference>
<dbReference type="InterPro" id="IPR023346">
    <property type="entry name" value="Lysozyme-like_dom_sf"/>
</dbReference>
<evidence type="ECO:0000256" key="4">
    <source>
        <dbReference type="ARBA" id="ARBA00022676"/>
    </source>
</evidence>
<keyword evidence="20" id="KW-1185">Reference proteome</keyword>
<keyword evidence="11 16" id="KW-0472">Membrane</keyword>
<comment type="catalytic activity">
    <reaction evidence="15">
        <text>[GlcNAc-(1-&gt;4)-Mur2Ac(oyl-L-Ala-gamma-D-Glu-L-Lys-D-Ala-D-Ala)](n)-di-trans,octa-cis-undecaprenyl diphosphate + beta-D-GlcNAc-(1-&gt;4)-Mur2Ac(oyl-L-Ala-gamma-D-Glu-L-Lys-D-Ala-D-Ala)-di-trans,octa-cis-undecaprenyl diphosphate = [GlcNAc-(1-&gt;4)-Mur2Ac(oyl-L-Ala-gamma-D-Glu-L-Lys-D-Ala-D-Ala)](n+1)-di-trans,octa-cis-undecaprenyl diphosphate + di-trans,octa-cis-undecaprenyl diphosphate + H(+)</text>
        <dbReference type="Rhea" id="RHEA:23708"/>
        <dbReference type="Rhea" id="RHEA-COMP:9602"/>
        <dbReference type="Rhea" id="RHEA-COMP:9603"/>
        <dbReference type="ChEBI" id="CHEBI:15378"/>
        <dbReference type="ChEBI" id="CHEBI:58405"/>
        <dbReference type="ChEBI" id="CHEBI:60033"/>
        <dbReference type="ChEBI" id="CHEBI:78435"/>
        <dbReference type="EC" id="2.4.99.28"/>
    </reaction>
</comment>
<evidence type="ECO:0000256" key="16">
    <source>
        <dbReference type="SAM" id="Phobius"/>
    </source>
</evidence>
<evidence type="ECO:0000256" key="13">
    <source>
        <dbReference type="ARBA" id="ARBA00023316"/>
    </source>
</evidence>
<proteinExistence type="predicted"/>
<evidence type="ECO:0000259" key="17">
    <source>
        <dbReference type="Pfam" id="PF00905"/>
    </source>
</evidence>
<evidence type="ECO:0000256" key="1">
    <source>
        <dbReference type="ARBA" id="ARBA00022475"/>
    </source>
</evidence>
<evidence type="ECO:0000256" key="5">
    <source>
        <dbReference type="ARBA" id="ARBA00022679"/>
    </source>
</evidence>
<comment type="caution">
    <text evidence="19">The sequence shown here is derived from an EMBL/GenBank/DDBJ whole genome shotgun (WGS) entry which is preliminary data.</text>
</comment>
<evidence type="ECO:0000256" key="3">
    <source>
        <dbReference type="ARBA" id="ARBA00022670"/>
    </source>
</evidence>
<dbReference type="Gene3D" id="3.40.710.10">
    <property type="entry name" value="DD-peptidase/beta-lactamase superfamily"/>
    <property type="match status" value="1"/>
</dbReference>
<dbReference type="InterPro" id="IPR001460">
    <property type="entry name" value="PCN-bd_Tpept"/>
</dbReference>
<keyword evidence="3" id="KW-0645">Protease</keyword>
<evidence type="ECO:0000256" key="7">
    <source>
        <dbReference type="ARBA" id="ARBA00022801"/>
    </source>
</evidence>
<comment type="catalytic activity">
    <reaction evidence="14">
        <text>Preferential cleavage: (Ac)2-L-Lys-D-Ala-|-D-Ala. Also transpeptidation of peptidyl-alanyl moieties that are N-acyl substituents of D-alanine.</text>
        <dbReference type="EC" id="3.4.16.4"/>
    </reaction>
</comment>
<dbReference type="EMBL" id="LVWI01000074">
    <property type="protein sequence ID" value="OKP81730.1"/>
    <property type="molecule type" value="Genomic_DNA"/>
</dbReference>
<protein>
    <recommendedName>
        <fullName evidence="21">Penicillin-sensitive transpeptidase</fullName>
    </recommendedName>
</protein>
<keyword evidence="5" id="KW-0808">Transferase</keyword>
<dbReference type="PANTHER" id="PTHR32282">
    <property type="entry name" value="BINDING PROTEIN TRANSPEPTIDASE, PUTATIVE-RELATED"/>
    <property type="match status" value="1"/>
</dbReference>
<keyword evidence="9" id="KW-0573">Peptidoglycan synthesis</keyword>
<evidence type="ECO:0000256" key="14">
    <source>
        <dbReference type="ARBA" id="ARBA00034000"/>
    </source>
</evidence>
<keyword evidence="12" id="KW-0511">Multifunctional enzyme</keyword>
<evidence type="ECO:0000259" key="18">
    <source>
        <dbReference type="Pfam" id="PF00912"/>
    </source>
</evidence>
<keyword evidence="1" id="KW-1003">Cell membrane</keyword>
<feature type="domain" description="Glycosyl transferase family 51" evidence="18">
    <location>
        <begin position="66"/>
        <end position="243"/>
    </location>
</feature>